<organism evidence="2 3">
    <name type="scientific">Pleurodeles waltl</name>
    <name type="common">Iberian ribbed newt</name>
    <dbReference type="NCBI Taxonomy" id="8319"/>
    <lineage>
        <taxon>Eukaryota</taxon>
        <taxon>Metazoa</taxon>
        <taxon>Chordata</taxon>
        <taxon>Craniata</taxon>
        <taxon>Vertebrata</taxon>
        <taxon>Euteleostomi</taxon>
        <taxon>Amphibia</taxon>
        <taxon>Batrachia</taxon>
        <taxon>Caudata</taxon>
        <taxon>Salamandroidea</taxon>
        <taxon>Salamandridae</taxon>
        <taxon>Pleurodelinae</taxon>
        <taxon>Pleurodeles</taxon>
    </lineage>
</organism>
<name>A0AAV7QAY6_PLEWA</name>
<accession>A0AAV7QAY6</accession>
<dbReference type="Proteomes" id="UP001066276">
    <property type="component" value="Chromosome 6"/>
</dbReference>
<gene>
    <name evidence="2" type="ORF">NDU88_003147</name>
</gene>
<feature type="region of interest" description="Disordered" evidence="1">
    <location>
        <begin position="62"/>
        <end position="89"/>
    </location>
</feature>
<feature type="compositionally biased region" description="Basic and acidic residues" evidence="1">
    <location>
        <begin position="148"/>
        <end position="162"/>
    </location>
</feature>
<proteinExistence type="predicted"/>
<sequence length="250" mass="27881">MAHSYSYEEDEYFGGDSSSFEEILVGALDNSVQLYVNKALAKALGPLTHHFESFTHHKGWLPHITPSGEAQASQPSTSKGKSKAKKQTHSEIFDKLSASIQKEHGYSSSQQHKAHETDQSSDHSSSKHSSDSDSEADLGNRPSTNKWKKSDKSKSPVPKDPRVLTFNPEDIVQPRSSSWTPPQEVASYIQEHIRAGFDKDVMARLRAGCPRPDLDGRVTDTPDIDPTMVTYMKKWGKDPKKGLNRAWRSC</sequence>
<reference evidence="2" key="1">
    <citation type="journal article" date="2022" name="bioRxiv">
        <title>Sequencing and chromosome-scale assembly of the giantPleurodeles waltlgenome.</title>
        <authorList>
            <person name="Brown T."/>
            <person name="Elewa A."/>
            <person name="Iarovenko S."/>
            <person name="Subramanian E."/>
            <person name="Araus A.J."/>
            <person name="Petzold A."/>
            <person name="Susuki M."/>
            <person name="Suzuki K.-i.T."/>
            <person name="Hayashi T."/>
            <person name="Toyoda A."/>
            <person name="Oliveira C."/>
            <person name="Osipova E."/>
            <person name="Leigh N.D."/>
            <person name="Simon A."/>
            <person name="Yun M.H."/>
        </authorList>
    </citation>
    <scope>NUCLEOTIDE SEQUENCE</scope>
    <source>
        <strain evidence="2">20211129_DDA</strain>
        <tissue evidence="2">Liver</tissue>
    </source>
</reference>
<feature type="compositionally biased region" description="Polar residues" evidence="1">
    <location>
        <begin position="68"/>
        <end position="79"/>
    </location>
</feature>
<evidence type="ECO:0000256" key="1">
    <source>
        <dbReference type="SAM" id="MobiDB-lite"/>
    </source>
</evidence>
<protein>
    <submittedName>
        <fullName evidence="2">Uncharacterized protein</fullName>
    </submittedName>
</protein>
<evidence type="ECO:0000313" key="3">
    <source>
        <dbReference type="Proteomes" id="UP001066276"/>
    </source>
</evidence>
<dbReference type="AlphaFoldDB" id="A0AAV7QAY6"/>
<evidence type="ECO:0000313" key="2">
    <source>
        <dbReference type="EMBL" id="KAJ1136732.1"/>
    </source>
</evidence>
<comment type="caution">
    <text evidence="2">The sequence shown here is derived from an EMBL/GenBank/DDBJ whole genome shotgun (WGS) entry which is preliminary data.</text>
</comment>
<keyword evidence="3" id="KW-1185">Reference proteome</keyword>
<feature type="compositionally biased region" description="Basic and acidic residues" evidence="1">
    <location>
        <begin position="113"/>
        <end position="131"/>
    </location>
</feature>
<feature type="region of interest" description="Disordered" evidence="1">
    <location>
        <begin position="101"/>
        <end position="183"/>
    </location>
</feature>
<dbReference type="EMBL" id="JANPWB010000010">
    <property type="protein sequence ID" value="KAJ1136732.1"/>
    <property type="molecule type" value="Genomic_DNA"/>
</dbReference>